<dbReference type="Gene3D" id="1.10.510.10">
    <property type="entry name" value="Transferase(Phosphotransferase) domain 1"/>
    <property type="match status" value="1"/>
</dbReference>
<accession>A0A0C3G9R8</accession>
<name>A0A0C3G9R8_PILCF</name>
<reference evidence="2" key="2">
    <citation type="submission" date="2015-01" db="EMBL/GenBank/DDBJ databases">
        <title>Evolutionary Origins and Diversification of the Mycorrhizal Mutualists.</title>
        <authorList>
            <consortium name="DOE Joint Genome Institute"/>
            <consortium name="Mycorrhizal Genomics Consortium"/>
            <person name="Kohler A."/>
            <person name="Kuo A."/>
            <person name="Nagy L.G."/>
            <person name="Floudas D."/>
            <person name="Copeland A."/>
            <person name="Barry K.W."/>
            <person name="Cichocki N."/>
            <person name="Veneault-Fourrey C."/>
            <person name="LaButti K."/>
            <person name="Lindquist E.A."/>
            <person name="Lipzen A."/>
            <person name="Lundell T."/>
            <person name="Morin E."/>
            <person name="Murat C."/>
            <person name="Riley R."/>
            <person name="Ohm R."/>
            <person name="Sun H."/>
            <person name="Tunlid A."/>
            <person name="Henrissat B."/>
            <person name="Grigoriev I.V."/>
            <person name="Hibbett D.S."/>
            <person name="Martin F."/>
        </authorList>
    </citation>
    <scope>NUCLEOTIDE SEQUENCE [LARGE SCALE GENOMIC DNA]</scope>
    <source>
        <strain evidence="2">F 1598</strain>
    </source>
</reference>
<reference evidence="1 2" key="1">
    <citation type="submission" date="2014-04" db="EMBL/GenBank/DDBJ databases">
        <authorList>
            <consortium name="DOE Joint Genome Institute"/>
            <person name="Kuo A."/>
            <person name="Tarkka M."/>
            <person name="Buscot F."/>
            <person name="Kohler A."/>
            <person name="Nagy L.G."/>
            <person name="Floudas D."/>
            <person name="Copeland A."/>
            <person name="Barry K.W."/>
            <person name="Cichocki N."/>
            <person name="Veneault-Fourrey C."/>
            <person name="LaButti K."/>
            <person name="Lindquist E.A."/>
            <person name="Lipzen A."/>
            <person name="Lundell T."/>
            <person name="Morin E."/>
            <person name="Murat C."/>
            <person name="Sun H."/>
            <person name="Tunlid A."/>
            <person name="Henrissat B."/>
            <person name="Grigoriev I.V."/>
            <person name="Hibbett D.S."/>
            <person name="Martin F."/>
            <person name="Nordberg H.P."/>
            <person name="Cantor M.N."/>
            <person name="Hua S.X."/>
        </authorList>
    </citation>
    <scope>NUCLEOTIDE SEQUENCE [LARGE SCALE GENOMIC DNA]</scope>
    <source>
        <strain evidence="1 2">F 1598</strain>
    </source>
</reference>
<dbReference type="AlphaFoldDB" id="A0A0C3G9R8"/>
<evidence type="ECO:0008006" key="3">
    <source>
        <dbReference type="Google" id="ProtNLM"/>
    </source>
</evidence>
<evidence type="ECO:0000313" key="2">
    <source>
        <dbReference type="Proteomes" id="UP000054166"/>
    </source>
</evidence>
<dbReference type="HOGENOM" id="CLU_1652828_0_0_1"/>
<gene>
    <name evidence="1" type="ORF">PILCRDRAFT_3857</name>
</gene>
<sequence>MSHGNLFRALLKNNVVVIIHEVIVSLNYLHKSNITHRDVKAANILERLWKCRDIRDLCQQMHSMCSVLGGILPATPSIGPSHTNPPIPGGDSPAVPATLSKGTDVHQRNAIPFAPSLLPRTSQGHVIHLISLRSPQGAETRTSSSLASLMISRDGAASLI</sequence>
<dbReference type="SUPFAM" id="SSF56112">
    <property type="entry name" value="Protein kinase-like (PK-like)"/>
    <property type="match status" value="1"/>
</dbReference>
<evidence type="ECO:0000313" key="1">
    <source>
        <dbReference type="EMBL" id="KIM87371.1"/>
    </source>
</evidence>
<dbReference type="InParanoid" id="A0A0C3G9R8"/>
<dbReference type="Proteomes" id="UP000054166">
    <property type="component" value="Unassembled WGS sequence"/>
</dbReference>
<protein>
    <recommendedName>
        <fullName evidence="3">Protein kinase domain-containing protein</fullName>
    </recommendedName>
</protein>
<organism evidence="1 2">
    <name type="scientific">Piloderma croceum (strain F 1598)</name>
    <dbReference type="NCBI Taxonomy" id="765440"/>
    <lineage>
        <taxon>Eukaryota</taxon>
        <taxon>Fungi</taxon>
        <taxon>Dikarya</taxon>
        <taxon>Basidiomycota</taxon>
        <taxon>Agaricomycotina</taxon>
        <taxon>Agaricomycetes</taxon>
        <taxon>Agaricomycetidae</taxon>
        <taxon>Atheliales</taxon>
        <taxon>Atheliaceae</taxon>
        <taxon>Piloderma</taxon>
    </lineage>
</organism>
<proteinExistence type="predicted"/>
<dbReference type="InterPro" id="IPR011009">
    <property type="entry name" value="Kinase-like_dom_sf"/>
</dbReference>
<keyword evidence="2" id="KW-1185">Reference proteome</keyword>
<dbReference type="EMBL" id="KN832979">
    <property type="protein sequence ID" value="KIM87371.1"/>
    <property type="molecule type" value="Genomic_DNA"/>
</dbReference>